<dbReference type="EMBL" id="JBHUME010000008">
    <property type="protein sequence ID" value="MFD2613674.1"/>
    <property type="molecule type" value="Genomic_DNA"/>
</dbReference>
<dbReference type="RefSeq" id="WP_377603705.1">
    <property type="nucleotide sequence ID" value="NZ_JBHUME010000008.1"/>
</dbReference>
<accession>A0ABW5PET7</accession>
<keyword evidence="2" id="KW-1185">Reference proteome</keyword>
<dbReference type="Pfam" id="PF08812">
    <property type="entry name" value="YtxC"/>
    <property type="match status" value="1"/>
</dbReference>
<dbReference type="NCBIfam" id="TIGR02834">
    <property type="entry name" value="spo_ytxC"/>
    <property type="match status" value="1"/>
</dbReference>
<reference evidence="2" key="1">
    <citation type="journal article" date="2019" name="Int. J. Syst. Evol. Microbiol.">
        <title>The Global Catalogue of Microorganisms (GCM) 10K type strain sequencing project: providing services to taxonomists for standard genome sequencing and annotation.</title>
        <authorList>
            <consortium name="The Broad Institute Genomics Platform"/>
            <consortium name="The Broad Institute Genome Sequencing Center for Infectious Disease"/>
            <person name="Wu L."/>
            <person name="Ma J."/>
        </authorList>
    </citation>
    <scope>NUCLEOTIDE SEQUENCE [LARGE SCALE GENOMIC DNA]</scope>
    <source>
        <strain evidence="2">KCTC 3950</strain>
    </source>
</reference>
<dbReference type="Proteomes" id="UP001597541">
    <property type="component" value="Unassembled WGS sequence"/>
</dbReference>
<organism evidence="1 2">
    <name type="scientific">Paenibacillus gansuensis</name>
    <dbReference type="NCBI Taxonomy" id="306542"/>
    <lineage>
        <taxon>Bacteria</taxon>
        <taxon>Bacillati</taxon>
        <taxon>Bacillota</taxon>
        <taxon>Bacilli</taxon>
        <taxon>Bacillales</taxon>
        <taxon>Paenibacillaceae</taxon>
        <taxon>Paenibacillus</taxon>
    </lineage>
</organism>
<sequence length="302" mass="35000">MKLYTFRVTGGSEARISRLYEEMEREFAGVHNDLYELAIEEREGSAAAVHCKMAAEKTQHGERMSRLASRAVASFILDGYEEKLIRKIIVKENAYKARDEIAKIEHYTLHILNEDGEEGQGGPARNRRRKQIADSLHAYLEHHQDLNIDGFVFFRLQAYVEELREVVEYAIDEYLMEKQYQEFIALLKYFVYIQDAKIPVAHLMHKGENDFVLLNEALEPIETRQVETFVVEMIDKDINYEDMIVSTLITVSPHKVFIHTREPEMQVIKTIKQIFDDRASLCTLCSSCIPHLGGPRQDQLST</sequence>
<gene>
    <name evidence="1" type="primary">ytxC</name>
    <name evidence="1" type="ORF">ACFSUF_14680</name>
</gene>
<evidence type="ECO:0000313" key="1">
    <source>
        <dbReference type="EMBL" id="MFD2613674.1"/>
    </source>
</evidence>
<dbReference type="InterPro" id="IPR014199">
    <property type="entry name" value="Spore_YtxC"/>
</dbReference>
<evidence type="ECO:0000313" key="2">
    <source>
        <dbReference type="Proteomes" id="UP001597541"/>
    </source>
</evidence>
<proteinExistence type="predicted"/>
<protein>
    <submittedName>
        <fullName evidence="1">Sporulation protein YtxC</fullName>
    </submittedName>
</protein>
<comment type="caution">
    <text evidence="1">The sequence shown here is derived from an EMBL/GenBank/DDBJ whole genome shotgun (WGS) entry which is preliminary data.</text>
</comment>
<name>A0ABW5PET7_9BACL</name>